<feature type="signal peptide" evidence="1">
    <location>
        <begin position="1"/>
        <end position="21"/>
    </location>
</feature>
<dbReference type="PIRSF" id="PIRSF014995">
    <property type="entry name" value="UCP014995"/>
    <property type="match status" value="1"/>
</dbReference>
<protein>
    <recommendedName>
        <fullName evidence="4">DUF2271 domain-containing protein</fullName>
    </recommendedName>
</protein>
<comment type="caution">
    <text evidence="2">The sequence shown here is derived from an EMBL/GenBank/DDBJ whole genome shotgun (WGS) entry which is preliminary data.</text>
</comment>
<dbReference type="eggNOG" id="COG3656">
    <property type="taxonomic scope" value="Bacteria"/>
</dbReference>
<dbReference type="EMBL" id="JFHR01000016">
    <property type="protein sequence ID" value="KEQ53933.1"/>
    <property type="molecule type" value="Genomic_DNA"/>
</dbReference>
<organism evidence="2 3">
    <name type="scientific">Sphingobium chlorophenolicum</name>
    <dbReference type="NCBI Taxonomy" id="46429"/>
    <lineage>
        <taxon>Bacteria</taxon>
        <taxon>Pseudomonadati</taxon>
        <taxon>Pseudomonadota</taxon>
        <taxon>Alphaproteobacteria</taxon>
        <taxon>Sphingomonadales</taxon>
        <taxon>Sphingomonadaceae</taxon>
        <taxon>Sphingobium</taxon>
    </lineage>
</organism>
<sequence>MQISHKIVLTGSVLGAATALAAPATAQTLDVTLTLPRLSVAEYHRPYVAVWLEKEGAPARTLSVLYDVDKRNNGGVKWLRDIRMWWRASGRSLTLPADGISGATRAPGTHKLSFAVGTLAPGKYTVAVEAARENGGREVVRVPLNVTAAGGKGSATGQFELGAVSAVLAR</sequence>
<dbReference type="RefSeq" id="WP_037450260.1">
    <property type="nucleotide sequence ID" value="NZ_JFHR01000016.1"/>
</dbReference>
<dbReference type="InterPro" id="IPR014469">
    <property type="entry name" value="DUF2271"/>
</dbReference>
<keyword evidence="1" id="KW-0732">Signal</keyword>
<evidence type="ECO:0008006" key="4">
    <source>
        <dbReference type="Google" id="ProtNLM"/>
    </source>
</evidence>
<gene>
    <name evidence="2" type="ORF">BV95_01805</name>
</gene>
<dbReference type="Pfam" id="PF10029">
    <property type="entry name" value="DUF2271"/>
    <property type="match status" value="1"/>
</dbReference>
<accession>A0A081RFG0</accession>
<name>A0A081RFG0_SPHCR</name>
<dbReference type="OrthoDB" id="195316at2"/>
<feature type="chain" id="PRO_5001763308" description="DUF2271 domain-containing protein" evidence="1">
    <location>
        <begin position="22"/>
        <end position="170"/>
    </location>
</feature>
<dbReference type="Proteomes" id="UP000028411">
    <property type="component" value="Unassembled WGS sequence"/>
</dbReference>
<evidence type="ECO:0000313" key="2">
    <source>
        <dbReference type="EMBL" id="KEQ53933.1"/>
    </source>
</evidence>
<reference evidence="2 3" key="1">
    <citation type="submission" date="2014-02" db="EMBL/GenBank/DDBJ databases">
        <title>Whole genome sequence of Sphingobium chlorophenolicum NBRC 16172.</title>
        <authorList>
            <person name="Gan H.M."/>
            <person name="Gan H.Y."/>
            <person name="Chew T.H."/>
            <person name="Savka M.A."/>
        </authorList>
    </citation>
    <scope>NUCLEOTIDE SEQUENCE [LARGE SCALE GENOMIC DNA]</scope>
    <source>
        <strain evidence="2 3">NBRC 16172</strain>
    </source>
</reference>
<dbReference type="PATRIC" id="fig|46429.4.peg.1771"/>
<evidence type="ECO:0000256" key="1">
    <source>
        <dbReference type="SAM" id="SignalP"/>
    </source>
</evidence>
<evidence type="ECO:0000313" key="3">
    <source>
        <dbReference type="Proteomes" id="UP000028411"/>
    </source>
</evidence>
<dbReference type="AlphaFoldDB" id="A0A081RFG0"/>
<proteinExistence type="predicted"/>